<dbReference type="AlphaFoldDB" id="A0AAV4MUJ2"/>
<protein>
    <submittedName>
        <fullName evidence="1">Uncharacterized protein</fullName>
    </submittedName>
</protein>
<name>A0AAV4MUJ2_CAEEX</name>
<gene>
    <name evidence="1" type="ORF">CEXT_211941</name>
</gene>
<comment type="caution">
    <text evidence="1">The sequence shown here is derived from an EMBL/GenBank/DDBJ whole genome shotgun (WGS) entry which is preliminary data.</text>
</comment>
<dbReference type="EMBL" id="BPLR01002599">
    <property type="protein sequence ID" value="GIX75559.1"/>
    <property type="molecule type" value="Genomic_DNA"/>
</dbReference>
<sequence length="74" mass="8740">MDYCRIEGTILNRFSNCREHMLIVSVMGSYWKPMLFTRSTQVEYVEMFDDNRQDVGTQPSRKVGALTEHHELKI</sequence>
<evidence type="ECO:0000313" key="1">
    <source>
        <dbReference type="EMBL" id="GIX75559.1"/>
    </source>
</evidence>
<dbReference type="Proteomes" id="UP001054945">
    <property type="component" value="Unassembled WGS sequence"/>
</dbReference>
<reference evidence="1 2" key="1">
    <citation type="submission" date="2021-06" db="EMBL/GenBank/DDBJ databases">
        <title>Caerostris extrusa draft genome.</title>
        <authorList>
            <person name="Kono N."/>
            <person name="Arakawa K."/>
        </authorList>
    </citation>
    <scope>NUCLEOTIDE SEQUENCE [LARGE SCALE GENOMIC DNA]</scope>
</reference>
<keyword evidence="2" id="KW-1185">Reference proteome</keyword>
<proteinExistence type="predicted"/>
<accession>A0AAV4MUJ2</accession>
<evidence type="ECO:0000313" key="2">
    <source>
        <dbReference type="Proteomes" id="UP001054945"/>
    </source>
</evidence>
<organism evidence="1 2">
    <name type="scientific">Caerostris extrusa</name>
    <name type="common">Bark spider</name>
    <name type="synonym">Caerostris bankana</name>
    <dbReference type="NCBI Taxonomy" id="172846"/>
    <lineage>
        <taxon>Eukaryota</taxon>
        <taxon>Metazoa</taxon>
        <taxon>Ecdysozoa</taxon>
        <taxon>Arthropoda</taxon>
        <taxon>Chelicerata</taxon>
        <taxon>Arachnida</taxon>
        <taxon>Araneae</taxon>
        <taxon>Araneomorphae</taxon>
        <taxon>Entelegynae</taxon>
        <taxon>Araneoidea</taxon>
        <taxon>Araneidae</taxon>
        <taxon>Caerostris</taxon>
    </lineage>
</organism>